<evidence type="ECO:0000256" key="1">
    <source>
        <dbReference type="SAM" id="MobiDB-lite"/>
    </source>
</evidence>
<evidence type="ECO:0000313" key="3">
    <source>
        <dbReference type="Proteomes" id="UP000242877"/>
    </source>
</evidence>
<accession>A0A168DIX3</accession>
<keyword evidence="3" id="KW-1185">Reference proteome</keyword>
<sequence length="543" mass="59583">MARTIPVTTNTTKAVNVGEYYSLPSLLNDEPCKPTTVIARHSAARHALGLWKGSVPPFKLDWLGRKRATESAQDSMAALAQVSAPAVAEPCERCAAKRGAFATCRILRNWNGACASCMLMRMGGSCSLSVAKRRGTSLNKEAAAAMADLDLEGQMMIVHDMATRLRLRVLPEGTAIGPFDYHDDEIISFQDGALPALPANPSRDELKVSEFWDYPAKAREADRLQLMQAGFSEKWLDVPNEDAHAAFTHARQYLSLAIYHYRLGKAWLARSVADSRESHNEDEGVSVIEYQRQNQLRVLRVFAKQLSLEKAGLTGSAKLVANFSQEHRMKAKMGEMTETMRRLAAGEDESVIGNKEDADGDYLIADDASTDSEDREVPEIEQDPVADALTDFHTRLVTHEVSEASLQRSDSDGITAFVTSASPSEVSTPEPPAKKASKKPSKRQAKMAKSRGVQQVASSVPDQPVREFVISVPREKTRETGQPVIAVPNELNKQPAGPVAGAGSRERRKKQRRDARRAARKAAKKEARKQRAKEAAEVAKGQN</sequence>
<feature type="compositionally biased region" description="Basic residues" evidence="1">
    <location>
        <begin position="435"/>
        <end position="449"/>
    </location>
</feature>
<feature type="region of interest" description="Disordered" evidence="1">
    <location>
        <begin position="420"/>
        <end position="543"/>
    </location>
</feature>
<dbReference type="AlphaFoldDB" id="A0A168DIX3"/>
<feature type="compositionally biased region" description="Basic residues" evidence="1">
    <location>
        <begin position="506"/>
        <end position="531"/>
    </location>
</feature>
<comment type="caution">
    <text evidence="2">The sequence shown here is derived from an EMBL/GenBank/DDBJ whole genome shotgun (WGS) entry which is preliminary data.</text>
</comment>
<evidence type="ECO:0000313" key="2">
    <source>
        <dbReference type="EMBL" id="KZZ97793.1"/>
    </source>
</evidence>
<dbReference type="Pfam" id="PF12511">
    <property type="entry name" value="DUF3716"/>
    <property type="match status" value="1"/>
</dbReference>
<name>A0A168DIX3_9EURO</name>
<protein>
    <submittedName>
        <fullName evidence="2">Uncharacterized protein</fullName>
    </submittedName>
</protein>
<dbReference type="VEuPathDB" id="FungiDB:AAP_00054"/>
<proteinExistence type="predicted"/>
<feature type="compositionally biased region" description="Polar residues" evidence="1">
    <location>
        <begin position="452"/>
        <end position="461"/>
    </location>
</feature>
<reference evidence="2 3" key="1">
    <citation type="journal article" date="2016" name="Genome Biol. Evol.">
        <title>Divergent and convergent evolution of fungal pathogenicity.</title>
        <authorList>
            <person name="Shang Y."/>
            <person name="Xiao G."/>
            <person name="Zheng P."/>
            <person name="Cen K."/>
            <person name="Zhan S."/>
            <person name="Wang C."/>
        </authorList>
    </citation>
    <scope>NUCLEOTIDE SEQUENCE [LARGE SCALE GENOMIC DNA]</scope>
    <source>
        <strain evidence="2 3">ARSEF 7405</strain>
    </source>
</reference>
<dbReference type="Proteomes" id="UP000242877">
    <property type="component" value="Unassembled WGS sequence"/>
</dbReference>
<organism evidence="2 3">
    <name type="scientific">Ascosphaera apis ARSEF 7405</name>
    <dbReference type="NCBI Taxonomy" id="392613"/>
    <lineage>
        <taxon>Eukaryota</taxon>
        <taxon>Fungi</taxon>
        <taxon>Dikarya</taxon>
        <taxon>Ascomycota</taxon>
        <taxon>Pezizomycotina</taxon>
        <taxon>Eurotiomycetes</taxon>
        <taxon>Eurotiomycetidae</taxon>
        <taxon>Onygenales</taxon>
        <taxon>Ascosphaeraceae</taxon>
        <taxon>Ascosphaera</taxon>
    </lineage>
</organism>
<gene>
    <name evidence="2" type="ORF">AAP_00054</name>
</gene>
<dbReference type="InterPro" id="IPR022190">
    <property type="entry name" value="DUF3716"/>
</dbReference>
<dbReference type="EMBL" id="AZGZ01000001">
    <property type="protein sequence ID" value="KZZ97793.1"/>
    <property type="molecule type" value="Genomic_DNA"/>
</dbReference>